<evidence type="ECO:0000256" key="1">
    <source>
        <dbReference type="SAM" id="Phobius"/>
    </source>
</evidence>
<dbReference type="AlphaFoldDB" id="A0A7G9T3X4"/>
<evidence type="ECO:0000313" key="2">
    <source>
        <dbReference type="EMBL" id="QNN74799.1"/>
    </source>
</evidence>
<dbReference type="EMBL" id="CP060724">
    <property type="protein sequence ID" value="QNN74799.1"/>
    <property type="molecule type" value="Genomic_DNA"/>
</dbReference>
<feature type="transmembrane region" description="Helical" evidence="1">
    <location>
        <begin position="7"/>
        <end position="26"/>
    </location>
</feature>
<organism evidence="2 3">
    <name type="scientific">Weissella diestrammenae</name>
    <dbReference type="NCBI Taxonomy" id="1162633"/>
    <lineage>
        <taxon>Bacteria</taxon>
        <taxon>Bacillati</taxon>
        <taxon>Bacillota</taxon>
        <taxon>Bacilli</taxon>
        <taxon>Lactobacillales</taxon>
        <taxon>Lactobacillaceae</taxon>
        <taxon>Weissella</taxon>
    </lineage>
</organism>
<sequence>MKYAEKKLIIGLHLMVFIFWILVFVIPSHFGFLIWNVFLALLPLDFAIVYRRLAMQRKKWFQWLVFLCWLCFFPNAMYLLTDFSHLSAIGTGLANTAQYLNYGFLFTGVMLGMLIGLSSLEIMQASLPLKKRSWRVVFYVVIAFISAFAMYLGRFARINSWDILTNLHGILTQIQMMMGANMFIFILVFGLTQLMIFSVYHLIWENH</sequence>
<dbReference type="Proteomes" id="UP000515800">
    <property type="component" value="Chromosome"/>
</dbReference>
<gene>
    <name evidence="2" type="ORF">H9L19_05150</name>
</gene>
<accession>A0A7G9T3X4</accession>
<feature type="transmembrane region" description="Helical" evidence="1">
    <location>
        <begin position="32"/>
        <end position="53"/>
    </location>
</feature>
<keyword evidence="1" id="KW-0812">Transmembrane</keyword>
<name>A0A7G9T3X4_9LACO</name>
<keyword evidence="1" id="KW-0472">Membrane</keyword>
<dbReference type="KEGG" id="wdi:H9L19_05150"/>
<evidence type="ECO:0000313" key="3">
    <source>
        <dbReference type="Proteomes" id="UP000515800"/>
    </source>
</evidence>
<dbReference type="Pfam" id="PF07099">
    <property type="entry name" value="DUF1361"/>
    <property type="match status" value="1"/>
</dbReference>
<feature type="transmembrane region" description="Helical" evidence="1">
    <location>
        <begin position="60"/>
        <end position="80"/>
    </location>
</feature>
<reference evidence="2 3" key="1">
    <citation type="submission" date="2020-08" db="EMBL/GenBank/DDBJ databases">
        <title>Genome sequence of Weissella diestrammenae KACC 16890T.</title>
        <authorList>
            <person name="Hyun D.-W."/>
            <person name="Bae J.-W."/>
        </authorList>
    </citation>
    <scope>NUCLEOTIDE SEQUENCE [LARGE SCALE GENOMIC DNA]</scope>
    <source>
        <strain evidence="2 3">KACC 16890</strain>
    </source>
</reference>
<feature type="transmembrane region" description="Helical" evidence="1">
    <location>
        <begin position="176"/>
        <end position="203"/>
    </location>
</feature>
<keyword evidence="1" id="KW-1133">Transmembrane helix</keyword>
<keyword evidence="3" id="KW-1185">Reference proteome</keyword>
<feature type="transmembrane region" description="Helical" evidence="1">
    <location>
        <begin position="100"/>
        <end position="124"/>
    </location>
</feature>
<feature type="transmembrane region" description="Helical" evidence="1">
    <location>
        <begin position="136"/>
        <end position="156"/>
    </location>
</feature>
<proteinExistence type="predicted"/>
<protein>
    <submittedName>
        <fullName evidence="2">DUF1361 domain-containing protein</fullName>
    </submittedName>
</protein>
<dbReference type="InterPro" id="IPR009793">
    <property type="entry name" value="DUF1361"/>
</dbReference>
<dbReference type="RefSeq" id="WP_187528634.1">
    <property type="nucleotide sequence ID" value="NZ_CP060724.1"/>
</dbReference>